<keyword evidence="5 9" id="KW-0560">Oxidoreductase</keyword>
<dbReference type="Pfam" id="PF00067">
    <property type="entry name" value="p450"/>
    <property type="match status" value="1"/>
</dbReference>
<organism evidence="10 11">
    <name type="scientific">Podospora australis</name>
    <dbReference type="NCBI Taxonomy" id="1536484"/>
    <lineage>
        <taxon>Eukaryota</taxon>
        <taxon>Fungi</taxon>
        <taxon>Dikarya</taxon>
        <taxon>Ascomycota</taxon>
        <taxon>Pezizomycotina</taxon>
        <taxon>Sordariomycetes</taxon>
        <taxon>Sordariomycetidae</taxon>
        <taxon>Sordariales</taxon>
        <taxon>Podosporaceae</taxon>
        <taxon>Podospora</taxon>
    </lineage>
</organism>
<evidence type="ECO:0000256" key="3">
    <source>
        <dbReference type="ARBA" id="ARBA00022617"/>
    </source>
</evidence>
<dbReference type="Gene3D" id="1.10.630.10">
    <property type="entry name" value="Cytochrome P450"/>
    <property type="match status" value="1"/>
</dbReference>
<proteinExistence type="inferred from homology"/>
<protein>
    <submittedName>
        <fullName evidence="10">Cytochrome P450</fullName>
    </submittedName>
</protein>
<keyword evidence="7 9" id="KW-0503">Monooxygenase</keyword>
<dbReference type="PRINTS" id="PR00463">
    <property type="entry name" value="EP450I"/>
</dbReference>
<evidence type="ECO:0000256" key="8">
    <source>
        <dbReference type="PIRSR" id="PIRSR602401-1"/>
    </source>
</evidence>
<dbReference type="GO" id="GO:0005506">
    <property type="term" value="F:iron ion binding"/>
    <property type="evidence" value="ECO:0007669"/>
    <property type="project" value="InterPro"/>
</dbReference>
<evidence type="ECO:0000256" key="6">
    <source>
        <dbReference type="ARBA" id="ARBA00023004"/>
    </source>
</evidence>
<dbReference type="InterPro" id="IPR036396">
    <property type="entry name" value="Cyt_P450_sf"/>
</dbReference>
<dbReference type="PANTHER" id="PTHR24305:SF237">
    <property type="entry name" value="CYTOCHROME P450 MONOOXYGENASE ATNE-RELATED"/>
    <property type="match status" value="1"/>
</dbReference>
<dbReference type="AlphaFoldDB" id="A0AAN6WJ14"/>
<dbReference type="GO" id="GO:0020037">
    <property type="term" value="F:heme binding"/>
    <property type="evidence" value="ECO:0007669"/>
    <property type="project" value="InterPro"/>
</dbReference>
<evidence type="ECO:0000313" key="10">
    <source>
        <dbReference type="EMBL" id="KAK4182315.1"/>
    </source>
</evidence>
<evidence type="ECO:0000313" key="11">
    <source>
        <dbReference type="Proteomes" id="UP001302126"/>
    </source>
</evidence>
<gene>
    <name evidence="10" type="ORF">QBC35DRAFT_510206</name>
</gene>
<dbReference type="GO" id="GO:0016705">
    <property type="term" value="F:oxidoreductase activity, acting on paired donors, with incorporation or reduction of molecular oxygen"/>
    <property type="evidence" value="ECO:0007669"/>
    <property type="project" value="InterPro"/>
</dbReference>
<evidence type="ECO:0000256" key="9">
    <source>
        <dbReference type="RuleBase" id="RU000461"/>
    </source>
</evidence>
<dbReference type="InterPro" id="IPR001128">
    <property type="entry name" value="Cyt_P450"/>
</dbReference>
<dbReference type="PANTHER" id="PTHR24305">
    <property type="entry name" value="CYTOCHROME P450"/>
    <property type="match status" value="1"/>
</dbReference>
<dbReference type="SUPFAM" id="SSF48264">
    <property type="entry name" value="Cytochrome P450"/>
    <property type="match status" value="1"/>
</dbReference>
<dbReference type="InterPro" id="IPR017972">
    <property type="entry name" value="Cyt_P450_CS"/>
</dbReference>
<evidence type="ECO:0000256" key="2">
    <source>
        <dbReference type="ARBA" id="ARBA00010617"/>
    </source>
</evidence>
<evidence type="ECO:0000256" key="7">
    <source>
        <dbReference type="ARBA" id="ARBA00023033"/>
    </source>
</evidence>
<comment type="similarity">
    <text evidence="2 9">Belongs to the cytochrome P450 family.</text>
</comment>
<evidence type="ECO:0000256" key="5">
    <source>
        <dbReference type="ARBA" id="ARBA00023002"/>
    </source>
</evidence>
<keyword evidence="4 8" id="KW-0479">Metal-binding</keyword>
<reference evidence="10" key="1">
    <citation type="journal article" date="2023" name="Mol. Phylogenet. Evol.">
        <title>Genome-scale phylogeny and comparative genomics of the fungal order Sordariales.</title>
        <authorList>
            <person name="Hensen N."/>
            <person name="Bonometti L."/>
            <person name="Westerberg I."/>
            <person name="Brannstrom I.O."/>
            <person name="Guillou S."/>
            <person name="Cros-Aarteil S."/>
            <person name="Calhoun S."/>
            <person name="Haridas S."/>
            <person name="Kuo A."/>
            <person name="Mondo S."/>
            <person name="Pangilinan J."/>
            <person name="Riley R."/>
            <person name="LaButti K."/>
            <person name="Andreopoulos B."/>
            <person name="Lipzen A."/>
            <person name="Chen C."/>
            <person name="Yan M."/>
            <person name="Daum C."/>
            <person name="Ng V."/>
            <person name="Clum A."/>
            <person name="Steindorff A."/>
            <person name="Ohm R.A."/>
            <person name="Martin F."/>
            <person name="Silar P."/>
            <person name="Natvig D.O."/>
            <person name="Lalanne C."/>
            <person name="Gautier V."/>
            <person name="Ament-Velasquez S.L."/>
            <person name="Kruys A."/>
            <person name="Hutchinson M.I."/>
            <person name="Powell A.J."/>
            <person name="Barry K."/>
            <person name="Miller A.N."/>
            <person name="Grigoriev I.V."/>
            <person name="Debuchy R."/>
            <person name="Gladieux P."/>
            <person name="Hiltunen Thoren M."/>
            <person name="Johannesson H."/>
        </authorList>
    </citation>
    <scope>NUCLEOTIDE SEQUENCE</scope>
    <source>
        <strain evidence="10">PSN309</strain>
    </source>
</reference>
<dbReference type="EMBL" id="MU864683">
    <property type="protein sequence ID" value="KAK4182315.1"/>
    <property type="molecule type" value="Genomic_DNA"/>
</dbReference>
<evidence type="ECO:0000256" key="1">
    <source>
        <dbReference type="ARBA" id="ARBA00001971"/>
    </source>
</evidence>
<comment type="caution">
    <text evidence="10">The sequence shown here is derived from an EMBL/GenBank/DDBJ whole genome shotgun (WGS) entry which is preliminary data.</text>
</comment>
<dbReference type="CDD" id="cd11061">
    <property type="entry name" value="CYP67-like"/>
    <property type="match status" value="1"/>
</dbReference>
<name>A0AAN6WJ14_9PEZI</name>
<dbReference type="InterPro" id="IPR050121">
    <property type="entry name" value="Cytochrome_P450_monoxygenase"/>
</dbReference>
<dbReference type="PROSITE" id="PS00086">
    <property type="entry name" value="CYTOCHROME_P450"/>
    <property type="match status" value="1"/>
</dbReference>
<comment type="cofactor">
    <cofactor evidence="1 8">
        <name>heme</name>
        <dbReference type="ChEBI" id="CHEBI:30413"/>
    </cofactor>
</comment>
<dbReference type="InterPro" id="IPR002401">
    <property type="entry name" value="Cyt_P450_E_grp-I"/>
</dbReference>
<dbReference type="Proteomes" id="UP001302126">
    <property type="component" value="Unassembled WGS sequence"/>
</dbReference>
<dbReference type="PRINTS" id="PR00385">
    <property type="entry name" value="P450"/>
</dbReference>
<keyword evidence="6 8" id="KW-0408">Iron</keyword>
<accession>A0AAN6WJ14</accession>
<evidence type="ECO:0000256" key="4">
    <source>
        <dbReference type="ARBA" id="ARBA00022723"/>
    </source>
</evidence>
<reference evidence="10" key="2">
    <citation type="submission" date="2023-05" db="EMBL/GenBank/DDBJ databases">
        <authorList>
            <consortium name="Lawrence Berkeley National Laboratory"/>
            <person name="Steindorff A."/>
            <person name="Hensen N."/>
            <person name="Bonometti L."/>
            <person name="Westerberg I."/>
            <person name="Brannstrom I.O."/>
            <person name="Guillou S."/>
            <person name="Cros-Aarteil S."/>
            <person name="Calhoun S."/>
            <person name="Haridas S."/>
            <person name="Kuo A."/>
            <person name="Mondo S."/>
            <person name="Pangilinan J."/>
            <person name="Riley R."/>
            <person name="Labutti K."/>
            <person name="Andreopoulos B."/>
            <person name="Lipzen A."/>
            <person name="Chen C."/>
            <person name="Yanf M."/>
            <person name="Daum C."/>
            <person name="Ng V."/>
            <person name="Clum A."/>
            <person name="Ohm R."/>
            <person name="Martin F."/>
            <person name="Silar P."/>
            <person name="Natvig D."/>
            <person name="Lalanne C."/>
            <person name="Gautier V."/>
            <person name="Ament-Velasquez S.L."/>
            <person name="Kruys A."/>
            <person name="Hutchinson M.I."/>
            <person name="Powell A.J."/>
            <person name="Barry K."/>
            <person name="Miller A.N."/>
            <person name="Grigoriev I.V."/>
            <person name="Debuchy R."/>
            <person name="Gladieux P."/>
            <person name="Thoren M.H."/>
            <person name="Johannesson H."/>
        </authorList>
    </citation>
    <scope>NUCLEOTIDE SEQUENCE</scope>
    <source>
        <strain evidence="10">PSN309</strain>
    </source>
</reference>
<feature type="binding site" description="axial binding residue" evidence="8">
    <location>
        <position position="467"/>
    </location>
    <ligand>
        <name>heme</name>
        <dbReference type="ChEBI" id="CHEBI:30413"/>
    </ligand>
    <ligandPart>
        <name>Fe</name>
        <dbReference type="ChEBI" id="CHEBI:18248"/>
    </ligandPart>
</feature>
<keyword evidence="3 8" id="KW-0349">Heme</keyword>
<sequence>MVDDWISSTSQRAAAWYGDASEKINSVDTTAAYQTAIFMLCLYQVFGYIYNLYFHPCAKYPGPLLMRMSILPNLWYAWRGTKHLKADELHRKYGQIVRMEPGFLSIISPNSVQALYGSGSQFEKGTFYARGPKETQVLTNVATAIDKKVHGRKRRIMSHAFSEAALRSYEKTELDKIRLFCRQISDPSTFDGPYKNMSRWSSYLTYDIMGVLTFGHEYNMLTSDEDHFIQPLIDTFQHSQVVLGIVPWVERWGLAPLLFVNILLAVRRFRQYVDRQVDYRISEEKAGRGDEDIFKLLLNFKDKNTGEAMGFKELSDEAVVLIIAASDTTGTALTGLFFYLARYPECYAKLKAEIRCTFSSVEEIVTGKKLLGCKYLRACVEEALRMSPGVPGFLIRESPVDATIDGHFVPAGTQIGVPGWTKHRDPDVFPDPRVFKPERWLEAESVPGQMDRLRSASFPFSYGPRACIGKNLAYNTIYLTIARVAWLFEMESRERLPLEFHVKDHFAAGEKNGPFLKFVLRDGLKSVSG</sequence>
<dbReference type="GO" id="GO:0004497">
    <property type="term" value="F:monooxygenase activity"/>
    <property type="evidence" value="ECO:0007669"/>
    <property type="project" value="UniProtKB-KW"/>
</dbReference>
<keyword evidence="11" id="KW-1185">Reference proteome</keyword>